<sequence>MVRYYHTPQRAHVVQQNANHCSLWINTIQAPGLYPRLPSPKSGPDRTESAYSRAAAEEIIANLLDSRFVSTPEIP</sequence>
<protein>
    <submittedName>
        <fullName evidence="1">Uncharacterized protein</fullName>
    </submittedName>
</protein>
<keyword evidence="2" id="KW-1185">Reference proteome</keyword>
<dbReference type="Proteomes" id="UP000837857">
    <property type="component" value="Chromosome 22"/>
</dbReference>
<proteinExistence type="predicted"/>
<dbReference type="EMBL" id="OW152834">
    <property type="protein sequence ID" value="CAH2055833.1"/>
    <property type="molecule type" value="Genomic_DNA"/>
</dbReference>
<reference evidence="1" key="1">
    <citation type="submission" date="2022-03" db="EMBL/GenBank/DDBJ databases">
        <authorList>
            <person name="Martin H S."/>
        </authorList>
    </citation>
    <scope>NUCLEOTIDE SEQUENCE</scope>
</reference>
<gene>
    <name evidence="1" type="ORF">IPOD504_LOCUS9141</name>
</gene>
<organism evidence="1 2">
    <name type="scientific">Iphiclides podalirius</name>
    <name type="common">scarce swallowtail</name>
    <dbReference type="NCBI Taxonomy" id="110791"/>
    <lineage>
        <taxon>Eukaryota</taxon>
        <taxon>Metazoa</taxon>
        <taxon>Ecdysozoa</taxon>
        <taxon>Arthropoda</taxon>
        <taxon>Hexapoda</taxon>
        <taxon>Insecta</taxon>
        <taxon>Pterygota</taxon>
        <taxon>Neoptera</taxon>
        <taxon>Endopterygota</taxon>
        <taxon>Lepidoptera</taxon>
        <taxon>Glossata</taxon>
        <taxon>Ditrysia</taxon>
        <taxon>Papilionoidea</taxon>
        <taxon>Papilionidae</taxon>
        <taxon>Papilioninae</taxon>
        <taxon>Iphiclides</taxon>
    </lineage>
</organism>
<feature type="non-terminal residue" evidence="1">
    <location>
        <position position="75"/>
    </location>
</feature>
<evidence type="ECO:0000313" key="2">
    <source>
        <dbReference type="Proteomes" id="UP000837857"/>
    </source>
</evidence>
<evidence type="ECO:0000313" key="1">
    <source>
        <dbReference type="EMBL" id="CAH2055833.1"/>
    </source>
</evidence>
<accession>A0ABN8IG39</accession>
<name>A0ABN8IG39_9NEOP</name>